<accession>A0AA39YQH0</accession>
<dbReference type="InterPro" id="IPR009027">
    <property type="entry name" value="Ribosomal_bL9/RNase_H1_N"/>
</dbReference>
<proteinExistence type="inferred from homology"/>
<dbReference type="Pfam" id="PF01281">
    <property type="entry name" value="Ribosomal_L9_N"/>
    <property type="match status" value="1"/>
</dbReference>
<keyword evidence="2" id="KW-0689">Ribosomal protein</keyword>
<dbReference type="InterPro" id="IPR020070">
    <property type="entry name" value="Ribosomal_bL9_N"/>
</dbReference>
<comment type="similarity">
    <text evidence="1">Belongs to the bacterial ribosomal protein bL9 family.</text>
</comment>
<protein>
    <recommendedName>
        <fullName evidence="4">Ribosomal protein L9 domain-containing protein</fullName>
    </recommendedName>
</protein>
<dbReference type="GO" id="GO:0003735">
    <property type="term" value="F:structural constituent of ribosome"/>
    <property type="evidence" value="ECO:0007669"/>
    <property type="project" value="InterPro"/>
</dbReference>
<gene>
    <name evidence="5" type="ORF">B0T16DRAFT_398340</name>
</gene>
<comment type="caution">
    <text evidence="5">The sequence shown here is derived from an EMBL/GenBank/DDBJ whole genome shotgun (WGS) entry which is preliminary data.</text>
</comment>
<evidence type="ECO:0000259" key="4">
    <source>
        <dbReference type="Pfam" id="PF01281"/>
    </source>
</evidence>
<evidence type="ECO:0000256" key="1">
    <source>
        <dbReference type="ARBA" id="ARBA00010605"/>
    </source>
</evidence>
<name>A0AA39YQH0_9PEZI</name>
<sequence length="256" mass="28351">MALSNSSTCRACLRRLAQPFSIGNTMRSTAAIAMSMLNHQSRAKSTTRQAQDQGVVVRLLRDIPKFGREHAIFRVERGRMRNEWYPSKKAEYMTAQRFKELGLTKKDIGERDRGFLPITELDVAEKESTVPEPAIPAFKAPTVDPEVFRDLVATAIPETLTYFRKPIPVAPLPPTTKISPLIASSSAPSTAAENVPVGIFGSVSATDIIQQIKELLSNEPELARLQLEPQHIQFLGLEEGLDRLKALGRVGLLSLY</sequence>
<reference evidence="5" key="1">
    <citation type="submission" date="2023-06" db="EMBL/GenBank/DDBJ databases">
        <title>Genome-scale phylogeny and comparative genomics of the fungal order Sordariales.</title>
        <authorList>
            <consortium name="Lawrence Berkeley National Laboratory"/>
            <person name="Hensen N."/>
            <person name="Bonometti L."/>
            <person name="Westerberg I."/>
            <person name="Brannstrom I.O."/>
            <person name="Guillou S."/>
            <person name="Cros-Aarteil S."/>
            <person name="Calhoun S."/>
            <person name="Haridas S."/>
            <person name="Kuo A."/>
            <person name="Mondo S."/>
            <person name="Pangilinan J."/>
            <person name="Riley R."/>
            <person name="Labutti K."/>
            <person name="Andreopoulos B."/>
            <person name="Lipzen A."/>
            <person name="Chen C."/>
            <person name="Yanf M."/>
            <person name="Daum C."/>
            <person name="Ng V."/>
            <person name="Clum A."/>
            <person name="Steindorff A."/>
            <person name="Ohm R."/>
            <person name="Martin F."/>
            <person name="Silar P."/>
            <person name="Natvig D."/>
            <person name="Lalanne C."/>
            <person name="Gautier V."/>
            <person name="Ament-Velasquez S.L."/>
            <person name="Kruys A."/>
            <person name="Hutchinson M.I."/>
            <person name="Powell A.J."/>
            <person name="Barry K."/>
            <person name="Miller A.N."/>
            <person name="Grigoriev I.V."/>
            <person name="Debuchy R."/>
            <person name="Gladieux P."/>
            <person name="Thoren M.H."/>
            <person name="Johannesson H."/>
        </authorList>
    </citation>
    <scope>NUCLEOTIDE SEQUENCE</scope>
    <source>
        <strain evidence="5">SMH2532-1</strain>
    </source>
</reference>
<dbReference type="Proteomes" id="UP001174936">
    <property type="component" value="Unassembled WGS sequence"/>
</dbReference>
<keyword evidence="3" id="KW-0687">Ribonucleoprotein</keyword>
<dbReference type="EMBL" id="JAULSV010000001">
    <property type="protein sequence ID" value="KAK0656021.1"/>
    <property type="molecule type" value="Genomic_DNA"/>
</dbReference>
<keyword evidence="6" id="KW-1185">Reference proteome</keyword>
<feature type="domain" description="Ribosomal protein L9" evidence="4">
    <location>
        <begin position="57"/>
        <end position="101"/>
    </location>
</feature>
<dbReference type="InterPro" id="IPR000244">
    <property type="entry name" value="Ribosomal_bL9"/>
</dbReference>
<dbReference type="SUPFAM" id="SSF55658">
    <property type="entry name" value="L9 N-domain-like"/>
    <property type="match status" value="1"/>
</dbReference>
<organism evidence="5 6">
    <name type="scientific">Cercophora newfieldiana</name>
    <dbReference type="NCBI Taxonomy" id="92897"/>
    <lineage>
        <taxon>Eukaryota</taxon>
        <taxon>Fungi</taxon>
        <taxon>Dikarya</taxon>
        <taxon>Ascomycota</taxon>
        <taxon>Pezizomycotina</taxon>
        <taxon>Sordariomycetes</taxon>
        <taxon>Sordariomycetidae</taxon>
        <taxon>Sordariales</taxon>
        <taxon>Lasiosphaeriaceae</taxon>
        <taxon>Cercophora</taxon>
    </lineage>
</organism>
<dbReference type="Gene3D" id="3.40.5.10">
    <property type="entry name" value="Ribosomal protein L9, N-terminal domain"/>
    <property type="match status" value="1"/>
</dbReference>
<evidence type="ECO:0000256" key="3">
    <source>
        <dbReference type="ARBA" id="ARBA00023274"/>
    </source>
</evidence>
<dbReference type="InterPro" id="IPR036935">
    <property type="entry name" value="Ribosomal_bL9_N_sf"/>
</dbReference>
<evidence type="ECO:0000313" key="5">
    <source>
        <dbReference type="EMBL" id="KAK0656021.1"/>
    </source>
</evidence>
<dbReference type="GO" id="GO:1990904">
    <property type="term" value="C:ribonucleoprotein complex"/>
    <property type="evidence" value="ECO:0007669"/>
    <property type="project" value="UniProtKB-KW"/>
</dbReference>
<evidence type="ECO:0000256" key="2">
    <source>
        <dbReference type="ARBA" id="ARBA00022980"/>
    </source>
</evidence>
<dbReference type="GO" id="GO:0006412">
    <property type="term" value="P:translation"/>
    <property type="evidence" value="ECO:0007669"/>
    <property type="project" value="InterPro"/>
</dbReference>
<dbReference type="PANTHER" id="PTHR21368">
    <property type="entry name" value="50S RIBOSOMAL PROTEIN L9"/>
    <property type="match status" value="1"/>
</dbReference>
<dbReference type="AlphaFoldDB" id="A0AA39YQH0"/>
<dbReference type="GO" id="GO:0005840">
    <property type="term" value="C:ribosome"/>
    <property type="evidence" value="ECO:0007669"/>
    <property type="project" value="UniProtKB-KW"/>
</dbReference>
<evidence type="ECO:0000313" key="6">
    <source>
        <dbReference type="Proteomes" id="UP001174936"/>
    </source>
</evidence>